<name>A0A7S4SWA1_9STRA</name>
<feature type="compositionally biased region" description="Basic residues" evidence="1">
    <location>
        <begin position="30"/>
        <end position="43"/>
    </location>
</feature>
<organism evidence="2">
    <name type="scientific">Ditylum brightwellii</name>
    <dbReference type="NCBI Taxonomy" id="49249"/>
    <lineage>
        <taxon>Eukaryota</taxon>
        <taxon>Sar</taxon>
        <taxon>Stramenopiles</taxon>
        <taxon>Ochrophyta</taxon>
        <taxon>Bacillariophyta</taxon>
        <taxon>Mediophyceae</taxon>
        <taxon>Lithodesmiophycidae</taxon>
        <taxon>Lithodesmiales</taxon>
        <taxon>Lithodesmiaceae</taxon>
        <taxon>Ditylum</taxon>
    </lineage>
</organism>
<feature type="compositionally biased region" description="Acidic residues" evidence="1">
    <location>
        <begin position="69"/>
        <end position="80"/>
    </location>
</feature>
<evidence type="ECO:0000313" key="2">
    <source>
        <dbReference type="EMBL" id="CAE4657656.1"/>
    </source>
</evidence>
<dbReference type="EMBL" id="HBNS01055086">
    <property type="protein sequence ID" value="CAE4657656.1"/>
    <property type="molecule type" value="Transcribed_RNA"/>
</dbReference>
<reference evidence="2" key="1">
    <citation type="submission" date="2021-01" db="EMBL/GenBank/DDBJ databases">
        <authorList>
            <person name="Corre E."/>
            <person name="Pelletier E."/>
            <person name="Niang G."/>
            <person name="Scheremetjew M."/>
            <person name="Finn R."/>
            <person name="Kale V."/>
            <person name="Holt S."/>
            <person name="Cochrane G."/>
            <person name="Meng A."/>
            <person name="Brown T."/>
            <person name="Cohen L."/>
        </authorList>
    </citation>
    <scope>NUCLEOTIDE SEQUENCE</scope>
    <source>
        <strain evidence="2">GSO104</strain>
    </source>
</reference>
<feature type="region of interest" description="Disordered" evidence="1">
    <location>
        <begin position="1"/>
        <end position="147"/>
    </location>
</feature>
<sequence length="174" mass="18676">MRSLSKKSSDGEASVISNASSGAKRALASVKKKGSAFFSRKKLGGGTFPTEIASTLKAEAPAPVTNDEKADEDAQEEPTSQEDQVTVENTPETETEKETDEAPQDAETEETEEATEEKEEPAAATEEKVDAVVATEETAEVENKTRAIDVYEDDNDASQKEKIVCGSQENCIIL</sequence>
<protein>
    <submittedName>
        <fullName evidence="2">Uncharacterized protein</fullName>
    </submittedName>
</protein>
<gene>
    <name evidence="2" type="ORF">DBRI00130_LOCUS39883</name>
</gene>
<dbReference type="AlphaFoldDB" id="A0A7S4SWA1"/>
<accession>A0A7S4SWA1</accession>
<feature type="compositionally biased region" description="Acidic residues" evidence="1">
    <location>
        <begin position="91"/>
        <end position="119"/>
    </location>
</feature>
<evidence type="ECO:0000256" key="1">
    <source>
        <dbReference type="SAM" id="MobiDB-lite"/>
    </source>
</evidence>
<proteinExistence type="predicted"/>